<organism evidence="5 6">
    <name type="scientific">Nonomuraea guangzhouensis</name>
    <dbReference type="NCBI Taxonomy" id="1291555"/>
    <lineage>
        <taxon>Bacteria</taxon>
        <taxon>Bacillati</taxon>
        <taxon>Actinomycetota</taxon>
        <taxon>Actinomycetes</taxon>
        <taxon>Streptosporangiales</taxon>
        <taxon>Streptosporangiaceae</taxon>
        <taxon>Nonomuraea</taxon>
    </lineage>
</organism>
<comment type="caution">
    <text evidence="5">The sequence shown here is derived from an EMBL/GenBank/DDBJ whole genome shotgun (WGS) entry which is preliminary data.</text>
</comment>
<dbReference type="PANTHER" id="PTHR30055:SF234">
    <property type="entry name" value="HTH-TYPE TRANSCRIPTIONAL REGULATOR BETI"/>
    <property type="match status" value="1"/>
</dbReference>
<dbReference type="PANTHER" id="PTHR30055">
    <property type="entry name" value="HTH-TYPE TRANSCRIPTIONAL REGULATOR RUTR"/>
    <property type="match status" value="1"/>
</dbReference>
<accession>A0ABW4GNJ6</accession>
<keyword evidence="2" id="KW-0238">DNA-binding</keyword>
<dbReference type="Proteomes" id="UP001597097">
    <property type="component" value="Unassembled WGS sequence"/>
</dbReference>
<evidence type="ECO:0000256" key="2">
    <source>
        <dbReference type="ARBA" id="ARBA00023125"/>
    </source>
</evidence>
<dbReference type="RefSeq" id="WP_219528616.1">
    <property type="nucleotide sequence ID" value="NZ_JAHKRM010000004.1"/>
</dbReference>
<proteinExistence type="predicted"/>
<sequence>MVTTTRPERGGETRELLLTTAERLFAEHGVAAVSSRQISEAAGQANNSAVGYHIGTKTDVVLAIVRRHSAPMERRRAEMLATLTEASGLHEWIACLVRPVTGHLADLGNPTWYARFAAQITTDPALRQLVTDETTASPSLRQTLEGIFLLVPALPEQVRRERGDMMRHLLVHMCAERERALHEGTPTPHPTWDAAATGLIDAVTGLWLAPVSAPGSP</sequence>
<evidence type="ECO:0000256" key="3">
    <source>
        <dbReference type="ARBA" id="ARBA00023163"/>
    </source>
</evidence>
<keyword evidence="6" id="KW-1185">Reference proteome</keyword>
<evidence type="ECO:0000259" key="4">
    <source>
        <dbReference type="Pfam" id="PF00440"/>
    </source>
</evidence>
<evidence type="ECO:0000313" key="5">
    <source>
        <dbReference type="EMBL" id="MFD1544302.1"/>
    </source>
</evidence>
<name>A0ABW4GNJ6_9ACTN</name>
<evidence type="ECO:0000256" key="1">
    <source>
        <dbReference type="ARBA" id="ARBA00023015"/>
    </source>
</evidence>
<protein>
    <submittedName>
        <fullName evidence="5">TetR/AcrR family transcriptional regulator</fullName>
    </submittedName>
</protein>
<dbReference type="InterPro" id="IPR050109">
    <property type="entry name" value="HTH-type_TetR-like_transc_reg"/>
</dbReference>
<keyword evidence="3" id="KW-0804">Transcription</keyword>
<feature type="domain" description="HTH tetR-type" evidence="4">
    <location>
        <begin position="17"/>
        <end position="62"/>
    </location>
</feature>
<keyword evidence="1" id="KW-0805">Transcription regulation</keyword>
<gene>
    <name evidence="5" type="ORF">ACFSJ0_45175</name>
</gene>
<dbReference type="Pfam" id="PF00440">
    <property type="entry name" value="TetR_N"/>
    <property type="match status" value="1"/>
</dbReference>
<dbReference type="EMBL" id="JBHUCM010000043">
    <property type="protein sequence ID" value="MFD1544302.1"/>
    <property type="molecule type" value="Genomic_DNA"/>
</dbReference>
<evidence type="ECO:0000313" key="6">
    <source>
        <dbReference type="Proteomes" id="UP001597097"/>
    </source>
</evidence>
<reference evidence="6" key="1">
    <citation type="journal article" date="2019" name="Int. J. Syst. Evol. Microbiol.">
        <title>The Global Catalogue of Microorganisms (GCM) 10K type strain sequencing project: providing services to taxonomists for standard genome sequencing and annotation.</title>
        <authorList>
            <consortium name="The Broad Institute Genomics Platform"/>
            <consortium name="The Broad Institute Genome Sequencing Center for Infectious Disease"/>
            <person name="Wu L."/>
            <person name="Ma J."/>
        </authorList>
    </citation>
    <scope>NUCLEOTIDE SEQUENCE [LARGE SCALE GENOMIC DNA]</scope>
    <source>
        <strain evidence="6">CGMCC 1.15399</strain>
    </source>
</reference>
<dbReference type="InterPro" id="IPR001647">
    <property type="entry name" value="HTH_TetR"/>
</dbReference>